<protein>
    <recommendedName>
        <fullName evidence="9">Probable cytosol aminopeptidase</fullName>
        <ecNumber evidence="9">3.4.11.1</ecNumber>
    </recommendedName>
    <alternativeName>
        <fullName evidence="9">Leucine aminopeptidase</fullName>
        <shortName evidence="9">LAP</shortName>
        <ecNumber evidence="9">3.4.11.10</ecNumber>
    </alternativeName>
    <alternativeName>
        <fullName evidence="9">Leucyl aminopeptidase</fullName>
    </alternativeName>
</protein>
<dbReference type="PANTHER" id="PTHR11963:SF23">
    <property type="entry name" value="CYTOSOL AMINOPEPTIDASE"/>
    <property type="match status" value="1"/>
</dbReference>
<keyword evidence="5 9" id="KW-0645">Protease</keyword>
<dbReference type="SUPFAM" id="SSF52949">
    <property type="entry name" value="Macro domain-like"/>
    <property type="match status" value="1"/>
</dbReference>
<evidence type="ECO:0000256" key="1">
    <source>
        <dbReference type="ARBA" id="ARBA00000135"/>
    </source>
</evidence>
<feature type="binding site" evidence="9">
    <location>
        <position position="350"/>
    </location>
    <ligand>
        <name>Mn(2+)</name>
        <dbReference type="ChEBI" id="CHEBI:29035"/>
        <label>1</label>
    </ligand>
</feature>
<feature type="binding site" evidence="9">
    <location>
        <position position="291"/>
    </location>
    <ligand>
        <name>Mn(2+)</name>
        <dbReference type="ChEBI" id="CHEBI:29035"/>
        <label>2</label>
    </ligand>
</feature>
<comment type="caution">
    <text evidence="11">The sequence shown here is derived from an EMBL/GenBank/DDBJ whole genome shotgun (WGS) entry which is preliminary data.</text>
</comment>
<dbReference type="InterPro" id="IPR023042">
    <property type="entry name" value="Peptidase_M17_leu_NH2_pept"/>
</dbReference>
<dbReference type="Pfam" id="PF00883">
    <property type="entry name" value="Peptidase_M17"/>
    <property type="match status" value="1"/>
</dbReference>
<feature type="binding site" evidence="9">
    <location>
        <position position="352"/>
    </location>
    <ligand>
        <name>Mn(2+)</name>
        <dbReference type="ChEBI" id="CHEBI:29035"/>
        <label>2</label>
    </ligand>
</feature>
<keyword evidence="9" id="KW-0963">Cytoplasm</keyword>
<dbReference type="NCBIfam" id="NF002074">
    <property type="entry name" value="PRK00913.1-4"/>
    <property type="match status" value="1"/>
</dbReference>
<dbReference type="GO" id="GO:0006508">
    <property type="term" value="P:proteolysis"/>
    <property type="evidence" value="ECO:0007669"/>
    <property type="project" value="UniProtKB-KW"/>
</dbReference>
<feature type="binding site" evidence="9">
    <location>
        <position position="273"/>
    </location>
    <ligand>
        <name>Mn(2+)</name>
        <dbReference type="ChEBI" id="CHEBI:29035"/>
        <label>2</label>
    </ligand>
</feature>
<keyword evidence="6 9" id="KW-0479">Metal-binding</keyword>
<evidence type="ECO:0000313" key="11">
    <source>
        <dbReference type="EMBL" id="MDP0589023.1"/>
    </source>
</evidence>
<keyword evidence="7 9" id="KW-0378">Hydrolase</keyword>
<evidence type="ECO:0000256" key="2">
    <source>
        <dbReference type="ARBA" id="ARBA00000967"/>
    </source>
</evidence>
<feature type="binding site" evidence="9">
    <location>
        <position position="268"/>
    </location>
    <ligand>
        <name>Mn(2+)</name>
        <dbReference type="ChEBI" id="CHEBI:29035"/>
        <label>2</label>
    </ligand>
</feature>
<dbReference type="PRINTS" id="PR00481">
    <property type="entry name" value="LAMNOPPTDASE"/>
</dbReference>
<dbReference type="SUPFAM" id="SSF53187">
    <property type="entry name" value="Zn-dependent exopeptidases"/>
    <property type="match status" value="1"/>
</dbReference>
<evidence type="ECO:0000256" key="5">
    <source>
        <dbReference type="ARBA" id="ARBA00022670"/>
    </source>
</evidence>
<dbReference type="EMBL" id="JASXSV010000009">
    <property type="protein sequence ID" value="MDP0589023.1"/>
    <property type="molecule type" value="Genomic_DNA"/>
</dbReference>
<evidence type="ECO:0000256" key="7">
    <source>
        <dbReference type="ARBA" id="ARBA00022801"/>
    </source>
</evidence>
<dbReference type="NCBIfam" id="NF002077">
    <property type="entry name" value="PRK00913.2-4"/>
    <property type="match status" value="1"/>
</dbReference>
<dbReference type="AlphaFoldDB" id="A0AA90NVL1"/>
<proteinExistence type="inferred from homology"/>
<reference evidence="11 12" key="1">
    <citation type="journal article" date="2023" name="bioRxiv">
        <title>An intranuclear bacterial parasite of deep-sea mussels expresses apoptosis inhibitors acquired from its host.</title>
        <authorList>
            <person name="Gonzalez Porras M.A."/>
            <person name="Assie A."/>
            <person name="Tietjen M."/>
            <person name="Violette M."/>
            <person name="Kleiner M."/>
            <person name="Gruber-Vodicka H."/>
            <person name="Dubilier N."/>
            <person name="Leisch N."/>
        </authorList>
    </citation>
    <scope>NUCLEOTIDE SEQUENCE [LARGE SCALE GENOMIC DNA]</scope>
    <source>
        <strain evidence="11">IAP13</strain>
    </source>
</reference>
<evidence type="ECO:0000256" key="8">
    <source>
        <dbReference type="ARBA" id="ARBA00023211"/>
    </source>
</evidence>
<dbReference type="Gene3D" id="3.40.220.10">
    <property type="entry name" value="Leucine Aminopeptidase, subunit E, domain 1"/>
    <property type="match status" value="1"/>
</dbReference>
<evidence type="ECO:0000256" key="4">
    <source>
        <dbReference type="ARBA" id="ARBA00022438"/>
    </source>
</evidence>
<keyword evidence="4 9" id="KW-0031">Aminopeptidase</keyword>
<feature type="active site" evidence="9">
    <location>
        <position position="354"/>
    </location>
</feature>
<comment type="catalytic activity">
    <reaction evidence="1 9">
        <text>Release of an N-terminal amino acid, Xaa-|-Yaa-, in which Xaa is preferably Leu, but may be other amino acids including Pro although not Arg or Lys, and Yaa may be Pro. Amino acid amides and methyl esters are also readily hydrolyzed, but rates on arylamides are exceedingly low.</text>
        <dbReference type="EC" id="3.4.11.1"/>
    </reaction>
</comment>
<organism evidence="11 12">
    <name type="scientific">Candidatus Endonucleibacter bathymodioli</name>
    <dbReference type="NCBI Taxonomy" id="539814"/>
    <lineage>
        <taxon>Bacteria</taxon>
        <taxon>Pseudomonadati</taxon>
        <taxon>Pseudomonadota</taxon>
        <taxon>Gammaproteobacteria</taxon>
        <taxon>Oceanospirillales</taxon>
        <taxon>Endozoicomonadaceae</taxon>
        <taxon>Candidatus Endonucleibacter</taxon>
    </lineage>
</organism>
<keyword evidence="8 9" id="KW-0464">Manganese</keyword>
<keyword evidence="12" id="KW-1185">Reference proteome</keyword>
<evidence type="ECO:0000259" key="10">
    <source>
        <dbReference type="PROSITE" id="PS00631"/>
    </source>
</evidence>
<comment type="cofactor">
    <cofactor evidence="9">
        <name>Mn(2+)</name>
        <dbReference type="ChEBI" id="CHEBI:29035"/>
    </cofactor>
    <text evidence="9">Binds 2 manganese ions per subunit.</text>
</comment>
<dbReference type="EC" id="3.4.11.10" evidence="9"/>
<accession>A0AA90NVL1</accession>
<evidence type="ECO:0000256" key="3">
    <source>
        <dbReference type="ARBA" id="ARBA00009528"/>
    </source>
</evidence>
<evidence type="ECO:0000313" key="12">
    <source>
        <dbReference type="Proteomes" id="UP001178148"/>
    </source>
</evidence>
<feature type="binding site" evidence="9">
    <location>
        <position position="352"/>
    </location>
    <ligand>
        <name>Mn(2+)</name>
        <dbReference type="ChEBI" id="CHEBI:29035"/>
        <label>1</label>
    </ligand>
</feature>
<dbReference type="PANTHER" id="PTHR11963">
    <property type="entry name" value="LEUCINE AMINOPEPTIDASE-RELATED"/>
    <property type="match status" value="1"/>
</dbReference>
<dbReference type="EC" id="3.4.11.1" evidence="9"/>
<dbReference type="FunFam" id="3.40.630.10:FF:000004">
    <property type="entry name" value="Probable cytosol aminopeptidase"/>
    <property type="match status" value="1"/>
</dbReference>
<dbReference type="HAMAP" id="MF_00181">
    <property type="entry name" value="Cytosol_peptidase_M17"/>
    <property type="match status" value="1"/>
</dbReference>
<dbReference type="Gene3D" id="3.40.630.10">
    <property type="entry name" value="Zn peptidases"/>
    <property type="match status" value="1"/>
</dbReference>
<dbReference type="GO" id="GO:0005737">
    <property type="term" value="C:cytoplasm"/>
    <property type="evidence" value="ECO:0007669"/>
    <property type="project" value="UniProtKB-SubCell"/>
</dbReference>
<sequence length="496" mass="53356">MEFNVKSGAVDKQKTACLIIGVQKTSQLPAVKSIDTLTKGLLSSIIKRGDISFQPGKTLLLHHIPGALCERLLMVATGKQKNAMKDGDYQTLVCSMIAELSSTGAKEAIIAIDDITVENRDLFWVARQLVEIVEYQLYKFDQFKSKTPDQKTPSIKKITLLTDNKTVATVNTAIEQGLAIAKGRNIARTLGNLPSNICHPSYMADEAKKLAKQHPKLSTTVLNEKQMYDLGMHSLLSVSSGSEQEAKLIVMEYKNGPSGLKPLVLLGKGVTFDTGGISLKPGRGMDEMKFDMCGAASIFGVINAVIEMNLPLNVIGMIAAAENMPDGKASRPGDIVKSMSGKTIEILNTDAEGRLVLCDALTYAERYKPEVVIDVATLTGACVVALGHHTTGMLSNNDTVAAELLTASAQAADKVWRLPMGEEYKKQLDSNFADMANIGGASAGTITAACFLSQFTENYPWAHLDIAGTAWSSGKNKGASGRPVPMLVQYLLNKVQ</sequence>
<dbReference type="PROSITE" id="PS00631">
    <property type="entry name" value="CYTOSOL_AP"/>
    <property type="match status" value="1"/>
</dbReference>
<dbReference type="CDD" id="cd00433">
    <property type="entry name" value="Peptidase_M17"/>
    <property type="match status" value="1"/>
</dbReference>
<comment type="function">
    <text evidence="9">Presumably involved in the processing and regular turnover of intracellular proteins. Catalyzes the removal of unsubstituted N-terminal amino acids from various peptides.</text>
</comment>
<dbReference type="Proteomes" id="UP001178148">
    <property type="component" value="Unassembled WGS sequence"/>
</dbReference>
<evidence type="ECO:0000256" key="9">
    <source>
        <dbReference type="HAMAP-Rule" id="MF_00181"/>
    </source>
</evidence>
<dbReference type="InterPro" id="IPR011356">
    <property type="entry name" value="Leucine_aapep/pepB"/>
</dbReference>
<dbReference type="GO" id="GO:0030145">
    <property type="term" value="F:manganese ion binding"/>
    <property type="evidence" value="ECO:0007669"/>
    <property type="project" value="UniProtKB-UniRule"/>
</dbReference>
<feature type="binding site" evidence="9">
    <location>
        <position position="273"/>
    </location>
    <ligand>
        <name>Mn(2+)</name>
        <dbReference type="ChEBI" id="CHEBI:29035"/>
        <label>1</label>
    </ligand>
</feature>
<comment type="similarity">
    <text evidence="3 9">Belongs to the peptidase M17 family.</text>
</comment>
<dbReference type="InterPro" id="IPR008283">
    <property type="entry name" value="Peptidase_M17_N"/>
</dbReference>
<feature type="active site" evidence="9">
    <location>
        <position position="280"/>
    </location>
</feature>
<name>A0AA90NVL1_9GAMM</name>
<feature type="domain" description="Cytosol aminopeptidase" evidence="10">
    <location>
        <begin position="348"/>
        <end position="355"/>
    </location>
</feature>
<dbReference type="InterPro" id="IPR043472">
    <property type="entry name" value="Macro_dom-like"/>
</dbReference>
<comment type="catalytic activity">
    <reaction evidence="2 9">
        <text>Release of an N-terminal amino acid, preferentially leucine, but not glutamic or aspartic acids.</text>
        <dbReference type="EC" id="3.4.11.10"/>
    </reaction>
</comment>
<dbReference type="InterPro" id="IPR000819">
    <property type="entry name" value="Peptidase_M17_C"/>
</dbReference>
<comment type="subcellular location">
    <subcellularLocation>
        <location evidence="9">Cytoplasm</location>
    </subcellularLocation>
</comment>
<dbReference type="Pfam" id="PF02789">
    <property type="entry name" value="Peptidase_M17_N"/>
    <property type="match status" value="1"/>
</dbReference>
<evidence type="ECO:0000256" key="6">
    <source>
        <dbReference type="ARBA" id="ARBA00022723"/>
    </source>
</evidence>
<dbReference type="GO" id="GO:0070006">
    <property type="term" value="F:metalloaminopeptidase activity"/>
    <property type="evidence" value="ECO:0007669"/>
    <property type="project" value="InterPro"/>
</dbReference>
<gene>
    <name evidence="9" type="primary">pepA</name>
    <name evidence="11" type="ORF">QS748_07445</name>
</gene>